<dbReference type="Gene3D" id="3.40.50.720">
    <property type="entry name" value="NAD(P)-binding Rossmann-like Domain"/>
    <property type="match status" value="1"/>
</dbReference>
<evidence type="ECO:0000313" key="3">
    <source>
        <dbReference type="Proteomes" id="UP000465810"/>
    </source>
</evidence>
<protein>
    <submittedName>
        <fullName evidence="2">NAD-dependent epimerase/dehydratase family protein</fullName>
    </submittedName>
</protein>
<dbReference type="Proteomes" id="UP000465810">
    <property type="component" value="Unassembled WGS sequence"/>
</dbReference>
<proteinExistence type="predicted"/>
<dbReference type="PANTHER" id="PTHR43245">
    <property type="entry name" value="BIFUNCTIONAL POLYMYXIN RESISTANCE PROTEIN ARNA"/>
    <property type="match status" value="1"/>
</dbReference>
<dbReference type="Pfam" id="PF01370">
    <property type="entry name" value="Epimerase"/>
    <property type="match status" value="1"/>
</dbReference>
<reference evidence="2 3" key="1">
    <citation type="submission" date="2019-12" db="EMBL/GenBank/DDBJ databases">
        <authorList>
            <person name="Feng G."/>
            <person name="Zhu H."/>
        </authorList>
    </citation>
    <scope>NUCLEOTIDE SEQUENCE [LARGE SCALE GENOMIC DNA]</scope>
    <source>
        <strain evidence="2 3">FGD1</strain>
    </source>
</reference>
<keyword evidence="3" id="KW-1185">Reference proteome</keyword>
<accession>A0A7X4GD19</accession>
<sequence length="322" mass="34454">MRILLTGSSGWLGRHLAPLLRSRGHELVGLDVAPGPATAIVGSVADRALVFQVIAHHGIEAVIHSGALHQPDIARFPRQAFIDVNVTGTLNLLEAAAQAGHSRFVYTSTTSLMVRDDVRAGPGEGGAWWMDESFGPVAPRNVYGVTKRAAEDLCRLVSRESGMAVAILRTGRFFPEDDDDPGSILEGAAPSGPNLKANEFLNRRLTVADAALAHLAALERAKGCETFVLSASPPFTRADAAELAVDARAVIGRYFPDAGAVYAQAGWSLPERIERVYDPAKAARLLGWQANTDFASILAALRDGAPMPFAHEPDWVSPVLRR</sequence>
<dbReference type="SUPFAM" id="SSF51735">
    <property type="entry name" value="NAD(P)-binding Rossmann-fold domains"/>
    <property type="match status" value="1"/>
</dbReference>
<dbReference type="RefSeq" id="WP_160984119.1">
    <property type="nucleotide sequence ID" value="NZ_WVTD01000001.1"/>
</dbReference>
<comment type="caution">
    <text evidence="2">The sequence shown here is derived from an EMBL/GenBank/DDBJ whole genome shotgun (WGS) entry which is preliminary data.</text>
</comment>
<dbReference type="InterPro" id="IPR036291">
    <property type="entry name" value="NAD(P)-bd_dom_sf"/>
</dbReference>
<dbReference type="CDD" id="cd08946">
    <property type="entry name" value="SDR_e"/>
    <property type="match status" value="1"/>
</dbReference>
<name>A0A7X4GD19_9SPHN</name>
<dbReference type="InterPro" id="IPR050177">
    <property type="entry name" value="Lipid_A_modif_metabolic_enz"/>
</dbReference>
<evidence type="ECO:0000259" key="1">
    <source>
        <dbReference type="Pfam" id="PF01370"/>
    </source>
</evidence>
<dbReference type="AlphaFoldDB" id="A0A7X4GD19"/>
<dbReference type="EMBL" id="WVTD01000001">
    <property type="protein sequence ID" value="MYL96387.1"/>
    <property type="molecule type" value="Genomic_DNA"/>
</dbReference>
<gene>
    <name evidence="2" type="ORF">GR702_01180</name>
</gene>
<organism evidence="2 3">
    <name type="scientific">Novosphingobium silvae</name>
    <dbReference type="NCBI Taxonomy" id="2692619"/>
    <lineage>
        <taxon>Bacteria</taxon>
        <taxon>Pseudomonadati</taxon>
        <taxon>Pseudomonadota</taxon>
        <taxon>Alphaproteobacteria</taxon>
        <taxon>Sphingomonadales</taxon>
        <taxon>Sphingomonadaceae</taxon>
        <taxon>Novosphingobium</taxon>
    </lineage>
</organism>
<feature type="domain" description="NAD-dependent epimerase/dehydratase" evidence="1">
    <location>
        <begin position="3"/>
        <end position="177"/>
    </location>
</feature>
<evidence type="ECO:0000313" key="2">
    <source>
        <dbReference type="EMBL" id="MYL96387.1"/>
    </source>
</evidence>
<dbReference type="PANTHER" id="PTHR43245:SF54">
    <property type="entry name" value="BLL0593 PROTEIN"/>
    <property type="match status" value="1"/>
</dbReference>
<dbReference type="InterPro" id="IPR001509">
    <property type="entry name" value="Epimerase_deHydtase"/>
</dbReference>